<accession>A0A9Q0BE01</accession>
<dbReference type="EMBL" id="JAGIXG020000025">
    <property type="protein sequence ID" value="KAI6781100.1"/>
    <property type="molecule type" value="Genomic_DNA"/>
</dbReference>
<dbReference type="SMART" id="SM00460">
    <property type="entry name" value="TGc"/>
    <property type="match status" value="1"/>
</dbReference>
<evidence type="ECO:0000259" key="2">
    <source>
        <dbReference type="SMART" id="SM00460"/>
    </source>
</evidence>
<comment type="caution">
    <text evidence="3">The sequence shown here is derived from an EMBL/GenBank/DDBJ whole genome shotgun (WGS) entry which is preliminary data.</text>
</comment>
<proteinExistence type="predicted"/>
<name>A0A9Q0BE01_9HYPO</name>
<sequence>MADTEEPQFNTLKERIAALNKQKNFNDADGTRKPAPPPVPRPARDQPPRDSPTTNGVQEHRASPAIPNRPSKPPTPRPAPPPLPRRDTQTSQGASPISEPKLAPPPLPSRGNSNQTPPPTLPTRTAPQNQAGLLPGRRGSSSSEASQRSAISVASRGSDGRRMAPIYDQASLPPLPPSRRESELAPQPVRPGLAPRKSSSSSLSAAMARTGLTGKKSASSLKTPDAAQPGPKPGLPPRLPSRSATEASLMNGKENHAPAEPAQPAPPPRKNIVMGFGSGKSSRAPAQHQKTDEPPPAPETANDEPPPIPTASRPTASQIDAANERMLLGGNVDEDCWVCRDWSGPDNLASKFPRESLPRQDLVGYLARNLCDPFPSYTDKARAIFTWFHYNIYYDTYAFFNKCVKEQTADSTILTGKAVCAGYAETYKAIANRAGLECIVVGGHGKGYGHSALKPGERPPPAKPDGHAWNAVRIDGGRWKLIDACWGAGHLDGSTNEYKQVFSPKHFIARNDVFSESHFPRDSRYQFRDDGRVQSWEEYYIGRSADGEPPVLYTTGHDEGILESSIQPRCRQIPVQSDAVIRFKWSKLCRHWRSETHGKGKPPLWLLSIHGVDGRKDDMVPVQTDGYWHWVDVKARDLGAPGQTLQVAQVTTIGGKDARGVSAKEYFEKKGRVGMAWSYVLKWELV</sequence>
<dbReference type="Gene3D" id="3.10.620.30">
    <property type="match status" value="1"/>
</dbReference>
<dbReference type="GeneID" id="75829770"/>
<evidence type="ECO:0000313" key="3">
    <source>
        <dbReference type="EMBL" id="KAI6781100.1"/>
    </source>
</evidence>
<protein>
    <submittedName>
        <fullName evidence="3">Kyphoscoliosis peptidase-like protein</fullName>
    </submittedName>
</protein>
<dbReference type="OrthoDB" id="6129702at2759"/>
<evidence type="ECO:0000256" key="1">
    <source>
        <dbReference type="SAM" id="MobiDB-lite"/>
    </source>
</evidence>
<feature type="region of interest" description="Disordered" evidence="1">
    <location>
        <begin position="1"/>
        <end position="315"/>
    </location>
</feature>
<gene>
    <name evidence="3" type="ORF">J7T54_003267</name>
</gene>
<dbReference type="Pfam" id="PF01841">
    <property type="entry name" value="Transglut_core"/>
    <property type="match status" value="1"/>
</dbReference>
<dbReference type="GO" id="GO:0005737">
    <property type="term" value="C:cytoplasm"/>
    <property type="evidence" value="ECO:0007669"/>
    <property type="project" value="TreeGrafter"/>
</dbReference>
<feature type="compositionally biased region" description="Low complexity" evidence="1">
    <location>
        <begin position="136"/>
        <end position="152"/>
    </location>
</feature>
<feature type="domain" description="Transglutaminase-like" evidence="2">
    <location>
        <begin position="412"/>
        <end position="486"/>
    </location>
</feature>
<dbReference type="InterPro" id="IPR038765">
    <property type="entry name" value="Papain-like_cys_pep_sf"/>
</dbReference>
<dbReference type="InterPro" id="IPR052557">
    <property type="entry name" value="CAP/Cytokinesis_protein"/>
</dbReference>
<dbReference type="PANTHER" id="PTHR46333:SF5">
    <property type="entry name" value="TRANSGLUTAMINASE-LIKE DOMAIN-CONTAINING PROTEIN"/>
    <property type="match status" value="1"/>
</dbReference>
<evidence type="ECO:0000313" key="4">
    <source>
        <dbReference type="Proteomes" id="UP001055219"/>
    </source>
</evidence>
<dbReference type="SUPFAM" id="SSF54001">
    <property type="entry name" value="Cysteine proteinases"/>
    <property type="match status" value="1"/>
</dbReference>
<dbReference type="AlphaFoldDB" id="A0A9Q0BE01"/>
<keyword evidence="4" id="KW-1185">Reference proteome</keyword>
<feature type="compositionally biased region" description="Pro residues" evidence="1">
    <location>
        <begin position="70"/>
        <end position="83"/>
    </location>
</feature>
<organism evidence="3 4">
    <name type="scientific">Emericellopsis cladophorae</name>
    <dbReference type="NCBI Taxonomy" id="2686198"/>
    <lineage>
        <taxon>Eukaryota</taxon>
        <taxon>Fungi</taxon>
        <taxon>Dikarya</taxon>
        <taxon>Ascomycota</taxon>
        <taxon>Pezizomycotina</taxon>
        <taxon>Sordariomycetes</taxon>
        <taxon>Hypocreomycetidae</taxon>
        <taxon>Hypocreales</taxon>
        <taxon>Bionectriaceae</taxon>
        <taxon>Emericellopsis</taxon>
    </lineage>
</organism>
<dbReference type="Proteomes" id="UP001055219">
    <property type="component" value="Unassembled WGS sequence"/>
</dbReference>
<dbReference type="PANTHER" id="PTHR46333">
    <property type="entry name" value="CYTOKINESIS PROTEIN 3"/>
    <property type="match status" value="1"/>
</dbReference>
<dbReference type="InterPro" id="IPR002931">
    <property type="entry name" value="Transglutaminase-like"/>
</dbReference>
<feature type="compositionally biased region" description="Pro residues" evidence="1">
    <location>
        <begin position="294"/>
        <end position="309"/>
    </location>
</feature>
<reference evidence="3" key="2">
    <citation type="submission" date="2022-07" db="EMBL/GenBank/DDBJ databases">
        <authorList>
            <person name="Goncalves M.F.M."/>
            <person name="Hilario S."/>
            <person name="Van De Peer Y."/>
            <person name="Esteves A.C."/>
            <person name="Alves A."/>
        </authorList>
    </citation>
    <scope>NUCLEOTIDE SEQUENCE</scope>
    <source>
        <strain evidence="3">MUM 19.33</strain>
    </source>
</reference>
<reference evidence="3" key="1">
    <citation type="journal article" date="2021" name="J Fungi (Basel)">
        <title>Genomic and Metabolomic Analyses of the Marine Fungus Emericellopsis cladophorae: Insights into Saltwater Adaptability Mechanisms and Its Biosynthetic Potential.</title>
        <authorList>
            <person name="Goncalves M.F.M."/>
            <person name="Hilario S."/>
            <person name="Van de Peer Y."/>
            <person name="Esteves A.C."/>
            <person name="Alves A."/>
        </authorList>
    </citation>
    <scope>NUCLEOTIDE SEQUENCE</scope>
    <source>
        <strain evidence="3">MUM 19.33</strain>
    </source>
</reference>
<dbReference type="RefSeq" id="XP_051361956.1">
    <property type="nucleotide sequence ID" value="XM_051506831.1"/>
</dbReference>
<feature type="compositionally biased region" description="Pro residues" evidence="1">
    <location>
        <begin position="230"/>
        <end position="239"/>
    </location>
</feature>